<organism evidence="5 6">
    <name type="scientific">Meganyctiphanes norvegica</name>
    <name type="common">Northern krill</name>
    <name type="synonym">Thysanopoda norvegica</name>
    <dbReference type="NCBI Taxonomy" id="48144"/>
    <lineage>
        <taxon>Eukaryota</taxon>
        <taxon>Metazoa</taxon>
        <taxon>Ecdysozoa</taxon>
        <taxon>Arthropoda</taxon>
        <taxon>Crustacea</taxon>
        <taxon>Multicrustacea</taxon>
        <taxon>Malacostraca</taxon>
        <taxon>Eumalacostraca</taxon>
        <taxon>Eucarida</taxon>
        <taxon>Euphausiacea</taxon>
        <taxon>Euphausiidae</taxon>
        <taxon>Meganyctiphanes</taxon>
    </lineage>
</organism>
<name>A0AAV2RMH8_MEGNR</name>
<evidence type="ECO:0000313" key="6">
    <source>
        <dbReference type="Proteomes" id="UP001497623"/>
    </source>
</evidence>
<dbReference type="SMART" id="SM00228">
    <property type="entry name" value="PDZ"/>
    <property type="match status" value="1"/>
</dbReference>
<evidence type="ECO:0000256" key="3">
    <source>
        <dbReference type="ARBA" id="ARBA00022737"/>
    </source>
</evidence>
<proteinExistence type="predicted"/>
<dbReference type="GO" id="GO:0098887">
    <property type="term" value="P:neurotransmitter receptor transport, endosome to postsynaptic membrane"/>
    <property type="evidence" value="ECO:0007669"/>
    <property type="project" value="TreeGrafter"/>
</dbReference>
<comment type="caution">
    <text evidence="5">The sequence shown here is derived from an EMBL/GenBank/DDBJ whole genome shotgun (WGS) entry which is preliminary data.</text>
</comment>
<keyword evidence="6" id="KW-1185">Reference proteome</keyword>
<gene>
    <name evidence="5" type="ORF">MNOR_LOCUS26191</name>
</gene>
<feature type="non-terminal residue" evidence="5">
    <location>
        <position position="1"/>
    </location>
</feature>
<sequence>EAQETTKKVERGATLTIEYDVSVMESVRCSGSPLLVEIEHAVGTSLGIILTDDPHDANAIVIDTIKTASIAERCGALAEGDKVAAIDGTRLDQLTVVEAMQLIKSSSGAHVTLEIVPSQPSATRMTFIK</sequence>
<protein>
    <recommendedName>
        <fullName evidence="4">PDZ domain-containing protein</fullName>
    </recommendedName>
</protein>
<evidence type="ECO:0000313" key="5">
    <source>
        <dbReference type="EMBL" id="CAL4128740.1"/>
    </source>
</evidence>
<dbReference type="PANTHER" id="PTHR46227">
    <property type="entry name" value="GLUTAMATE RECEPTOR-INTERACTING PROTEIN GRIP"/>
    <property type="match status" value="1"/>
</dbReference>
<dbReference type="PANTHER" id="PTHR46227:SF2">
    <property type="entry name" value="FI03335P"/>
    <property type="match status" value="1"/>
</dbReference>
<dbReference type="Proteomes" id="UP001497623">
    <property type="component" value="Unassembled WGS sequence"/>
</dbReference>
<evidence type="ECO:0000259" key="4">
    <source>
        <dbReference type="PROSITE" id="PS50106"/>
    </source>
</evidence>
<dbReference type="PROSITE" id="PS50106">
    <property type="entry name" value="PDZ"/>
    <property type="match status" value="1"/>
</dbReference>
<dbReference type="GO" id="GO:0005737">
    <property type="term" value="C:cytoplasm"/>
    <property type="evidence" value="ECO:0007669"/>
    <property type="project" value="UniProtKB-SubCell"/>
</dbReference>
<dbReference type="SUPFAM" id="SSF50156">
    <property type="entry name" value="PDZ domain-like"/>
    <property type="match status" value="1"/>
</dbReference>
<dbReference type="AlphaFoldDB" id="A0AAV2RMH8"/>
<dbReference type="InterPro" id="IPR036034">
    <property type="entry name" value="PDZ_sf"/>
</dbReference>
<dbReference type="InterPro" id="IPR043545">
    <property type="entry name" value="GRIP1/2"/>
</dbReference>
<dbReference type="EMBL" id="CAXKWB010025808">
    <property type="protein sequence ID" value="CAL4128740.1"/>
    <property type="molecule type" value="Genomic_DNA"/>
</dbReference>
<keyword evidence="2" id="KW-0963">Cytoplasm</keyword>
<reference evidence="5 6" key="1">
    <citation type="submission" date="2024-05" db="EMBL/GenBank/DDBJ databases">
        <authorList>
            <person name="Wallberg A."/>
        </authorList>
    </citation>
    <scope>NUCLEOTIDE SEQUENCE [LARGE SCALE GENOMIC DNA]</scope>
</reference>
<evidence type="ECO:0000256" key="2">
    <source>
        <dbReference type="ARBA" id="ARBA00022490"/>
    </source>
</evidence>
<keyword evidence="3" id="KW-0677">Repeat</keyword>
<dbReference type="Gene3D" id="2.30.42.10">
    <property type="match status" value="1"/>
</dbReference>
<comment type="subcellular location">
    <subcellularLocation>
        <location evidence="1">Cytoplasm</location>
    </subcellularLocation>
</comment>
<feature type="non-terminal residue" evidence="5">
    <location>
        <position position="129"/>
    </location>
</feature>
<feature type="domain" description="PDZ" evidence="4">
    <location>
        <begin position="35"/>
        <end position="108"/>
    </location>
</feature>
<accession>A0AAV2RMH8</accession>
<dbReference type="InterPro" id="IPR001478">
    <property type="entry name" value="PDZ"/>
</dbReference>
<evidence type="ECO:0000256" key="1">
    <source>
        <dbReference type="ARBA" id="ARBA00004496"/>
    </source>
</evidence>
<dbReference type="Pfam" id="PF00595">
    <property type="entry name" value="PDZ"/>
    <property type="match status" value="1"/>
</dbReference>